<keyword evidence="2" id="KW-1185">Reference proteome</keyword>
<dbReference type="AlphaFoldDB" id="A0AAV3ZX97"/>
<name>A0AAV3ZX97_9GAST</name>
<protein>
    <submittedName>
        <fullName evidence="1">Uncharacterized protein</fullName>
    </submittedName>
</protein>
<gene>
    <name evidence="1" type="ORF">PoB_002633000</name>
</gene>
<dbReference type="Proteomes" id="UP000735302">
    <property type="component" value="Unassembled WGS sequence"/>
</dbReference>
<proteinExistence type="predicted"/>
<dbReference type="EMBL" id="BLXT01003024">
    <property type="protein sequence ID" value="GFN99824.1"/>
    <property type="molecule type" value="Genomic_DNA"/>
</dbReference>
<comment type="caution">
    <text evidence="1">The sequence shown here is derived from an EMBL/GenBank/DDBJ whole genome shotgun (WGS) entry which is preliminary data.</text>
</comment>
<accession>A0AAV3ZX97</accession>
<evidence type="ECO:0000313" key="1">
    <source>
        <dbReference type="EMBL" id="GFN99824.1"/>
    </source>
</evidence>
<organism evidence="1 2">
    <name type="scientific">Plakobranchus ocellatus</name>
    <dbReference type="NCBI Taxonomy" id="259542"/>
    <lineage>
        <taxon>Eukaryota</taxon>
        <taxon>Metazoa</taxon>
        <taxon>Spiralia</taxon>
        <taxon>Lophotrochozoa</taxon>
        <taxon>Mollusca</taxon>
        <taxon>Gastropoda</taxon>
        <taxon>Heterobranchia</taxon>
        <taxon>Euthyneura</taxon>
        <taxon>Panpulmonata</taxon>
        <taxon>Sacoglossa</taxon>
        <taxon>Placobranchoidea</taxon>
        <taxon>Plakobranchidae</taxon>
        <taxon>Plakobranchus</taxon>
    </lineage>
</organism>
<reference evidence="1 2" key="1">
    <citation type="journal article" date="2021" name="Elife">
        <title>Chloroplast acquisition without the gene transfer in kleptoplastic sea slugs, Plakobranchus ocellatus.</title>
        <authorList>
            <person name="Maeda T."/>
            <person name="Takahashi S."/>
            <person name="Yoshida T."/>
            <person name="Shimamura S."/>
            <person name="Takaki Y."/>
            <person name="Nagai Y."/>
            <person name="Toyoda A."/>
            <person name="Suzuki Y."/>
            <person name="Arimoto A."/>
            <person name="Ishii H."/>
            <person name="Satoh N."/>
            <person name="Nishiyama T."/>
            <person name="Hasebe M."/>
            <person name="Maruyama T."/>
            <person name="Minagawa J."/>
            <person name="Obokata J."/>
            <person name="Shigenobu S."/>
        </authorList>
    </citation>
    <scope>NUCLEOTIDE SEQUENCE [LARGE SCALE GENOMIC DNA]</scope>
</reference>
<sequence>MVEGGQQMVLQRLMVEGGQQLVLWGLMVEGVQKLVLQGLIIEGNYKLFLQKLYTRLHKVNSWFNIPHVFGNEQKESSLPQFPFISSYGHEFSRADALITYDTRSTRIWPTHLRFFFVYLYFHRKLCRSLKEILVADAVGQRKRWVDNIREWTGFELRNTLRKAEDREKWKAVVRRSSAAPRRIPDLWDR</sequence>
<evidence type="ECO:0000313" key="2">
    <source>
        <dbReference type="Proteomes" id="UP000735302"/>
    </source>
</evidence>